<dbReference type="OrthoDB" id="5376804at2759"/>
<comment type="caution">
    <text evidence="2">The sequence shown here is derived from an EMBL/GenBank/DDBJ whole genome shotgun (WGS) entry which is preliminary data.</text>
</comment>
<dbReference type="PANTHER" id="PTHR35394:SF5">
    <property type="entry name" value="DUF3176 DOMAIN-CONTAINING PROTEIN"/>
    <property type="match status" value="1"/>
</dbReference>
<feature type="transmembrane region" description="Helical" evidence="1">
    <location>
        <begin position="246"/>
        <end position="266"/>
    </location>
</feature>
<dbReference type="Proteomes" id="UP000605986">
    <property type="component" value="Unassembled WGS sequence"/>
</dbReference>
<dbReference type="EMBL" id="JAADJG010000631">
    <property type="protein sequence ID" value="KAF4441101.1"/>
    <property type="molecule type" value="Genomic_DNA"/>
</dbReference>
<keyword evidence="1" id="KW-0472">Membrane</keyword>
<accession>A0A8H4JZX5</accession>
<evidence type="ECO:0000313" key="2">
    <source>
        <dbReference type="EMBL" id="KAF4441101.1"/>
    </source>
</evidence>
<dbReference type="PANTHER" id="PTHR35394">
    <property type="entry name" value="DUF3176 DOMAIN-CONTAINING PROTEIN"/>
    <property type="match status" value="1"/>
</dbReference>
<name>A0A8H4JZX5_9HYPO</name>
<organism evidence="2 3">
    <name type="scientific">Fusarium austroafricanum</name>
    <dbReference type="NCBI Taxonomy" id="2364996"/>
    <lineage>
        <taxon>Eukaryota</taxon>
        <taxon>Fungi</taxon>
        <taxon>Dikarya</taxon>
        <taxon>Ascomycota</taxon>
        <taxon>Pezizomycotina</taxon>
        <taxon>Sordariomycetes</taxon>
        <taxon>Hypocreomycetidae</taxon>
        <taxon>Hypocreales</taxon>
        <taxon>Nectriaceae</taxon>
        <taxon>Fusarium</taxon>
        <taxon>Fusarium concolor species complex</taxon>
    </lineage>
</organism>
<keyword evidence="1" id="KW-0812">Transmembrane</keyword>
<evidence type="ECO:0000313" key="3">
    <source>
        <dbReference type="Proteomes" id="UP000605986"/>
    </source>
</evidence>
<protein>
    <submittedName>
        <fullName evidence="2">Uncharacterized protein</fullName>
    </submittedName>
</protein>
<keyword evidence="3" id="KW-1185">Reference proteome</keyword>
<gene>
    <name evidence="2" type="ORF">F53441_12130</name>
</gene>
<keyword evidence="1" id="KW-1133">Transmembrane helix</keyword>
<reference evidence="2" key="1">
    <citation type="submission" date="2020-01" db="EMBL/GenBank/DDBJ databases">
        <title>Identification and distribution of gene clusters putatively required for synthesis of sphingolipid metabolism inhibitors in phylogenetically diverse species of the filamentous fungus Fusarium.</title>
        <authorList>
            <person name="Kim H.-S."/>
            <person name="Busman M."/>
            <person name="Brown D.W."/>
            <person name="Divon H."/>
            <person name="Uhlig S."/>
            <person name="Proctor R.H."/>
        </authorList>
    </citation>
    <scope>NUCLEOTIDE SEQUENCE</scope>
    <source>
        <strain evidence="2">NRRL 53441</strain>
    </source>
</reference>
<proteinExistence type="predicted"/>
<dbReference type="AlphaFoldDB" id="A0A8H4JZX5"/>
<sequence length="324" mass="35688">MTNITNLVDADFRFHIGSANITLSNGVWIRPSQGYMRYTGAPAFFVGEGPTISHKDLRSASIYDYFAIFWDGSREPKTAQAVEISIYWCINTYEAKVVDNVLQMNKLASRIPEVHELNRTVLSLNSTTDKSYTIGSLTNHYLQKHLNESLGGCSSTYCSTGRFSGQVDGTTSTDILVQATREIAQKLSGGNKTLEDLSLTKAWWTPVGGMASNVASSLTNTLLPETENVDGVSLRSEVYVQVRWEWLALLSVQVVLSIILLICIIVETVRAGIDVMKGSTEPVLFAISVEEKARMEDGQAEAQPLAGTKHVNLRQVGQNWMLKG</sequence>
<evidence type="ECO:0000256" key="1">
    <source>
        <dbReference type="SAM" id="Phobius"/>
    </source>
</evidence>